<dbReference type="InterPro" id="IPR015405">
    <property type="entry name" value="NDUFS1-like_C"/>
</dbReference>
<dbReference type="PANTHER" id="PTHR43105">
    <property type="entry name" value="RESPIRATORY NITRATE REDUCTASE"/>
    <property type="match status" value="1"/>
</dbReference>
<gene>
    <name evidence="14" type="ORF">EDC64_11823</name>
</gene>
<comment type="function">
    <text evidence="10">NDH-1 shuttles electrons from NADH, via FMN and iron-sulfur (Fe-S) centers, to quinones in the respiratory chain. Couples the redox reaction to proton translocation (for every two electrons transferred, four hydrogen ions are translocated across the cytoplasmic membrane), and thus conserves the redox energy in a proton gradient.</text>
</comment>
<keyword evidence="5 10" id="KW-1278">Translocase</keyword>
<dbReference type="Proteomes" id="UP000294664">
    <property type="component" value="Unassembled WGS sequence"/>
</dbReference>
<dbReference type="GO" id="GO:0016020">
    <property type="term" value="C:membrane"/>
    <property type="evidence" value="ECO:0007669"/>
    <property type="project" value="InterPro"/>
</dbReference>
<evidence type="ECO:0000259" key="13">
    <source>
        <dbReference type="PROSITE" id="PS51839"/>
    </source>
</evidence>
<organism evidence="14 15">
    <name type="scientific">Aquabacter spiritensis</name>
    <dbReference type="NCBI Taxonomy" id="933073"/>
    <lineage>
        <taxon>Bacteria</taxon>
        <taxon>Pseudomonadati</taxon>
        <taxon>Pseudomonadota</taxon>
        <taxon>Alphaproteobacteria</taxon>
        <taxon>Hyphomicrobiales</taxon>
        <taxon>Xanthobacteraceae</taxon>
        <taxon>Aquabacter</taxon>
    </lineage>
</organism>
<comment type="catalytic activity">
    <reaction evidence="9 10">
        <text>a quinone + NADH + 5 H(+)(in) = a quinol + NAD(+) + 4 H(+)(out)</text>
        <dbReference type="Rhea" id="RHEA:57888"/>
        <dbReference type="ChEBI" id="CHEBI:15378"/>
        <dbReference type="ChEBI" id="CHEBI:24646"/>
        <dbReference type="ChEBI" id="CHEBI:57540"/>
        <dbReference type="ChEBI" id="CHEBI:57945"/>
        <dbReference type="ChEBI" id="CHEBI:132124"/>
    </reaction>
</comment>
<dbReference type="Pfam" id="PF13510">
    <property type="entry name" value="Fer2_4"/>
    <property type="match status" value="1"/>
</dbReference>
<dbReference type="PROSITE" id="PS00642">
    <property type="entry name" value="COMPLEX1_75K_2"/>
    <property type="match status" value="1"/>
</dbReference>
<dbReference type="PANTHER" id="PTHR43105:SF13">
    <property type="entry name" value="NADH-UBIQUINONE OXIDOREDUCTASE 75 KDA SUBUNIT, MITOCHONDRIAL"/>
    <property type="match status" value="1"/>
</dbReference>
<dbReference type="SUPFAM" id="SSF54292">
    <property type="entry name" value="2Fe-2S ferredoxin-like"/>
    <property type="match status" value="1"/>
</dbReference>
<accession>A0A4R3LSG3</accession>
<dbReference type="FunFam" id="3.10.20.740:FF:000001">
    <property type="entry name" value="NADH-quinone oxidoreductase subunit G"/>
    <property type="match status" value="1"/>
</dbReference>
<dbReference type="FunFam" id="3.30.200.210:FF:000002">
    <property type="entry name" value="NADH-ubiquinone oxidoreductase 75 kDa subunit"/>
    <property type="match status" value="1"/>
</dbReference>
<evidence type="ECO:0000256" key="4">
    <source>
        <dbReference type="ARBA" id="ARBA00022723"/>
    </source>
</evidence>
<dbReference type="SUPFAM" id="SSF54862">
    <property type="entry name" value="4Fe-4S ferredoxins"/>
    <property type="match status" value="1"/>
</dbReference>
<dbReference type="SUPFAM" id="SSF53706">
    <property type="entry name" value="Formate dehydrogenase/DMSO reductase, domains 1-3"/>
    <property type="match status" value="1"/>
</dbReference>
<comment type="cofactor">
    <cofactor evidence="1 10">
        <name>[4Fe-4S] cluster</name>
        <dbReference type="ChEBI" id="CHEBI:49883"/>
    </cofactor>
</comment>
<dbReference type="InterPro" id="IPR001041">
    <property type="entry name" value="2Fe-2S_ferredoxin-type"/>
</dbReference>
<dbReference type="EMBL" id="SMAI01000018">
    <property type="protein sequence ID" value="TCT01525.1"/>
    <property type="molecule type" value="Genomic_DNA"/>
</dbReference>
<evidence type="ECO:0000256" key="1">
    <source>
        <dbReference type="ARBA" id="ARBA00001966"/>
    </source>
</evidence>
<dbReference type="Gene3D" id="3.10.20.740">
    <property type="match status" value="1"/>
</dbReference>
<keyword evidence="3 10" id="KW-0004">4Fe-4S</keyword>
<dbReference type="InterPro" id="IPR050123">
    <property type="entry name" value="Prok_molybdopt-oxidoreductase"/>
</dbReference>
<keyword evidence="8 10" id="KW-0520">NAD</keyword>
<dbReference type="PROSITE" id="PS51839">
    <property type="entry name" value="4FE4S_HC3"/>
    <property type="match status" value="1"/>
</dbReference>
<dbReference type="InterPro" id="IPR000283">
    <property type="entry name" value="NADH_UbQ_OxRdtase_75kDa_su_CS"/>
</dbReference>
<dbReference type="CDD" id="cd00207">
    <property type="entry name" value="fer2"/>
    <property type="match status" value="1"/>
</dbReference>
<dbReference type="Pfam" id="PF10588">
    <property type="entry name" value="NADH-G_4Fe-4S_3"/>
    <property type="match status" value="1"/>
</dbReference>
<evidence type="ECO:0000256" key="9">
    <source>
        <dbReference type="ARBA" id="ARBA00047712"/>
    </source>
</evidence>
<keyword evidence="4 10" id="KW-0479">Metal-binding</keyword>
<dbReference type="InterPro" id="IPR019574">
    <property type="entry name" value="NADH_UbQ_OxRdtase_Gsu_4Fe4S-bd"/>
</dbReference>
<feature type="domain" description="2Fe-2S ferredoxin-type" evidence="11">
    <location>
        <begin position="1"/>
        <end position="87"/>
    </location>
</feature>
<dbReference type="PROSITE" id="PS51669">
    <property type="entry name" value="4FE4S_MOW_BIS_MGD"/>
    <property type="match status" value="1"/>
</dbReference>
<dbReference type="Gene3D" id="3.30.70.20">
    <property type="match status" value="1"/>
</dbReference>
<evidence type="ECO:0000256" key="5">
    <source>
        <dbReference type="ARBA" id="ARBA00022967"/>
    </source>
</evidence>
<keyword evidence="15" id="KW-1185">Reference proteome</keyword>
<comment type="caution">
    <text evidence="14">The sequence shown here is derived from an EMBL/GenBank/DDBJ whole genome shotgun (WGS) entry which is preliminary data.</text>
</comment>
<dbReference type="GO" id="GO:0046872">
    <property type="term" value="F:metal ion binding"/>
    <property type="evidence" value="ECO:0007669"/>
    <property type="project" value="UniProtKB-UniRule"/>
</dbReference>
<keyword evidence="10" id="KW-0001">2Fe-2S</keyword>
<proteinExistence type="inferred from homology"/>
<keyword evidence="10" id="KW-0874">Quinone</keyword>
<evidence type="ECO:0000256" key="10">
    <source>
        <dbReference type="RuleBase" id="RU003525"/>
    </source>
</evidence>
<dbReference type="PROSITE" id="PS51085">
    <property type="entry name" value="2FE2S_FER_2"/>
    <property type="match status" value="1"/>
</dbReference>
<reference evidence="14 15" key="1">
    <citation type="submission" date="2019-03" db="EMBL/GenBank/DDBJ databases">
        <title>Genomic Encyclopedia of Type Strains, Phase IV (KMG-IV): sequencing the most valuable type-strain genomes for metagenomic binning, comparative biology and taxonomic classification.</title>
        <authorList>
            <person name="Goeker M."/>
        </authorList>
    </citation>
    <scope>NUCLEOTIDE SEQUENCE [LARGE SCALE GENOMIC DNA]</scope>
    <source>
        <strain evidence="14 15">DSM 9035</strain>
    </source>
</reference>
<dbReference type="GO" id="GO:0051539">
    <property type="term" value="F:4 iron, 4 sulfur cluster binding"/>
    <property type="evidence" value="ECO:0007669"/>
    <property type="project" value="UniProtKB-KW"/>
</dbReference>
<dbReference type="SMART" id="SM00929">
    <property type="entry name" value="NADH-G_4Fe-4S_3"/>
    <property type="match status" value="1"/>
</dbReference>
<name>A0A4R3LSG3_9HYPH</name>
<dbReference type="InterPro" id="IPR010228">
    <property type="entry name" value="NADH_UbQ_OxRdtase_Gsu"/>
</dbReference>
<dbReference type="Pfam" id="PF09326">
    <property type="entry name" value="NADH_dhqG_C"/>
    <property type="match status" value="1"/>
</dbReference>
<dbReference type="NCBIfam" id="TIGR01973">
    <property type="entry name" value="NuoG"/>
    <property type="match status" value="1"/>
</dbReference>
<feature type="domain" description="4Fe-4S Mo/W bis-MGD-type" evidence="12">
    <location>
        <begin position="224"/>
        <end position="280"/>
    </location>
</feature>
<dbReference type="GO" id="GO:0051537">
    <property type="term" value="F:2 iron, 2 sulfur cluster binding"/>
    <property type="evidence" value="ECO:0007669"/>
    <property type="project" value="UniProtKB-UniRule"/>
</dbReference>
<evidence type="ECO:0000259" key="12">
    <source>
        <dbReference type="PROSITE" id="PS51669"/>
    </source>
</evidence>
<evidence type="ECO:0000313" key="14">
    <source>
        <dbReference type="EMBL" id="TCT01525.1"/>
    </source>
</evidence>
<dbReference type="InterPro" id="IPR054351">
    <property type="entry name" value="NADH_UbQ_OxRdtase_ferredoxin"/>
</dbReference>
<dbReference type="PROSITE" id="PS00643">
    <property type="entry name" value="COMPLEX1_75K_3"/>
    <property type="match status" value="1"/>
</dbReference>
<dbReference type="Pfam" id="PF22117">
    <property type="entry name" value="Fer4_Nqo3"/>
    <property type="match status" value="1"/>
</dbReference>
<comment type="cofactor">
    <cofactor evidence="10">
        <name>[2Fe-2S] cluster</name>
        <dbReference type="ChEBI" id="CHEBI:190135"/>
    </cofactor>
    <text evidence="10">Binds 1 [2Fe-2S] cluster per subunit.</text>
</comment>
<dbReference type="GO" id="GO:0042773">
    <property type="term" value="P:ATP synthesis coupled electron transport"/>
    <property type="evidence" value="ECO:0007669"/>
    <property type="project" value="InterPro"/>
</dbReference>
<dbReference type="Pfam" id="PF22151">
    <property type="entry name" value="Fer4_NDSU1"/>
    <property type="match status" value="1"/>
</dbReference>
<protein>
    <recommendedName>
        <fullName evidence="10">NADH-quinone oxidoreductase</fullName>
        <ecNumber evidence="10">7.1.1.-</ecNumber>
    </recommendedName>
</protein>
<evidence type="ECO:0000259" key="11">
    <source>
        <dbReference type="PROSITE" id="PS51085"/>
    </source>
</evidence>
<dbReference type="EC" id="7.1.1.-" evidence="10"/>
<keyword evidence="6 10" id="KW-0408">Iron</keyword>
<feature type="domain" description="4Fe-4S His(Cys)3-ligated-type" evidence="13">
    <location>
        <begin position="87"/>
        <end position="126"/>
    </location>
</feature>
<comment type="similarity">
    <text evidence="2 10">Belongs to the complex I 75 kDa subunit family.</text>
</comment>
<dbReference type="GO" id="GO:0048038">
    <property type="term" value="F:quinone binding"/>
    <property type="evidence" value="ECO:0007669"/>
    <property type="project" value="UniProtKB-UniRule"/>
</dbReference>
<dbReference type="RefSeq" id="WP_132035138.1">
    <property type="nucleotide sequence ID" value="NZ_SMAI01000018.1"/>
</dbReference>
<dbReference type="GO" id="GO:0008137">
    <property type="term" value="F:NADH dehydrogenase (ubiquinone) activity"/>
    <property type="evidence" value="ECO:0007669"/>
    <property type="project" value="UniProtKB-UniRule"/>
</dbReference>
<sequence length="695" mass="73107">MAKIIVDGTEVDVPAEYTLLQACEVAGVEIPRFCFHERLSIAGNCRMCLVEVKGGPPKPTASCAMAVKDLRPGSNGEPPVVLTKSPMVKKAREGVMEFLLINHPLDCPICDQGGECDLQDQAMAYGVDTSRFAENKRAVEDKYIGPLVRTSMNRCIHCTRCVRFSTEVAGVPDLGAIGRGEDMEITTYLEHAMRSEMQGNVADLCPVGALTHKPYAFHARPWELGKTESIDVMDAAGSNIRIDTRGREVMRILPRTSEAVNEEWISDKTRYVWDGLKTQRLDRPYVRRDGRLAPATWTEAFDAIAAKVKAADPTRIGALVGDLATVEEAFALKGLMDGLGSGNIDCRQDGAALDPAHGRASYVFNPGIAGIEEAGAILIVGSDPRHEAPVINARIRKRWRATAGTLKVGLIGAPVDLTYPCDYLGAGPDSLADLAGTGTFADVLKAADKPLVIVGQAALARPDGAAILALAARLAVAVGAVKDGWNGFAVLHTAAGRVGALDVGCVPAAGASDAAAMAAPGGLDVAFLLGADEIEVAPGAFTVYIGTHGDRGAHRADVILPGAAYSEKSGLYVNTEGRVQFANRAAFPPGDAREDWAVLRALSEVLGTKLPYDSLFALRAALVAAHPHLGRLDVLEPAGADAVIALGQTSGTTDRAAFGLAVTDFYLTNPIARASAVMAECSALRLGGATAVAAE</sequence>
<dbReference type="InterPro" id="IPR036010">
    <property type="entry name" value="2Fe-2S_ferredoxin-like_sf"/>
</dbReference>
<dbReference type="InterPro" id="IPR006963">
    <property type="entry name" value="Mopterin_OxRdtase_4Fe-4S_dom"/>
</dbReference>
<evidence type="ECO:0000256" key="8">
    <source>
        <dbReference type="ARBA" id="ARBA00023027"/>
    </source>
</evidence>
<dbReference type="InterPro" id="IPR006656">
    <property type="entry name" value="Mopterin_OxRdtase"/>
</dbReference>
<evidence type="ECO:0000256" key="2">
    <source>
        <dbReference type="ARBA" id="ARBA00005404"/>
    </source>
</evidence>
<dbReference type="Gene3D" id="3.30.200.210">
    <property type="match status" value="1"/>
</dbReference>
<evidence type="ECO:0000256" key="6">
    <source>
        <dbReference type="ARBA" id="ARBA00023004"/>
    </source>
</evidence>
<dbReference type="OrthoDB" id="9816402at2"/>
<keyword evidence="7 10" id="KW-0411">Iron-sulfur</keyword>
<dbReference type="GO" id="GO:0016651">
    <property type="term" value="F:oxidoreductase activity, acting on NAD(P)H"/>
    <property type="evidence" value="ECO:0007669"/>
    <property type="project" value="InterPro"/>
</dbReference>
<evidence type="ECO:0000313" key="15">
    <source>
        <dbReference type="Proteomes" id="UP000294664"/>
    </source>
</evidence>
<dbReference type="FunFam" id="3.30.70.20:FF:000002">
    <property type="entry name" value="NADH-ubiquinone oxidoreductase 75 kDa subunit"/>
    <property type="match status" value="1"/>
</dbReference>
<dbReference type="Gene3D" id="3.40.50.740">
    <property type="match status" value="1"/>
</dbReference>
<dbReference type="AlphaFoldDB" id="A0A4R3LSG3"/>
<dbReference type="CDD" id="cd02773">
    <property type="entry name" value="MopB_Res-Cmplx1_Nad11"/>
    <property type="match status" value="1"/>
</dbReference>
<evidence type="ECO:0000256" key="3">
    <source>
        <dbReference type="ARBA" id="ARBA00022485"/>
    </source>
</evidence>
<evidence type="ECO:0000256" key="7">
    <source>
        <dbReference type="ARBA" id="ARBA00023014"/>
    </source>
</evidence>
<dbReference type="Pfam" id="PF00384">
    <property type="entry name" value="Molybdopterin"/>
    <property type="match status" value="1"/>
</dbReference>